<keyword evidence="2" id="KW-0479">Metal-binding</keyword>
<dbReference type="VEuPathDB" id="VectorBase:GPPI046768"/>
<dbReference type="SMART" id="SM00849">
    <property type="entry name" value="Lactamase_B"/>
    <property type="match status" value="1"/>
</dbReference>
<comment type="cofactor">
    <cofactor evidence="1">
        <name>Zn(2+)</name>
        <dbReference type="ChEBI" id="CHEBI:29105"/>
    </cofactor>
</comment>
<dbReference type="Gene3D" id="3.60.15.10">
    <property type="entry name" value="Ribonuclease Z/Hydroxyacylglutathione hydrolase-like"/>
    <property type="match status" value="1"/>
</dbReference>
<dbReference type="AlphaFoldDB" id="A0A1B0C1S5"/>
<dbReference type="InterPro" id="IPR001279">
    <property type="entry name" value="Metallo-B-lactamas"/>
</dbReference>
<evidence type="ECO:0000313" key="7">
    <source>
        <dbReference type="Proteomes" id="UP000092460"/>
    </source>
</evidence>
<dbReference type="PANTHER" id="PTHR46233">
    <property type="entry name" value="HYDROXYACYLGLUTATHIONE HYDROLASE GLOC"/>
    <property type="match status" value="1"/>
</dbReference>
<evidence type="ECO:0000256" key="2">
    <source>
        <dbReference type="ARBA" id="ARBA00022723"/>
    </source>
</evidence>
<keyword evidence="7" id="KW-1185">Reference proteome</keyword>
<dbReference type="STRING" id="67801.A0A1B0C1S5"/>
<dbReference type="InterPro" id="IPR036866">
    <property type="entry name" value="RibonucZ/Hydroxyglut_hydro"/>
</dbReference>
<dbReference type="InterPro" id="IPR051453">
    <property type="entry name" value="MBL_Glyoxalase_II"/>
</dbReference>
<dbReference type="SUPFAM" id="SSF56281">
    <property type="entry name" value="Metallo-hydrolase/oxidoreductase"/>
    <property type="match status" value="1"/>
</dbReference>
<feature type="domain" description="Metallo-beta-lactamase" evidence="5">
    <location>
        <begin position="13"/>
        <end position="159"/>
    </location>
</feature>
<dbReference type="PANTHER" id="PTHR46233:SF3">
    <property type="entry name" value="HYDROXYACYLGLUTATHIONE HYDROLASE GLOC"/>
    <property type="match status" value="1"/>
</dbReference>
<name>A0A1B0C1S5_9MUSC</name>
<protein>
    <recommendedName>
        <fullName evidence="5">Metallo-beta-lactamase domain-containing protein</fullName>
    </recommendedName>
</protein>
<dbReference type="Pfam" id="PF00753">
    <property type="entry name" value="Lactamase_B"/>
    <property type="match status" value="1"/>
</dbReference>
<sequence>MLNFKSQIVTSFNENCYVIWCDKSKEAALVDPGVIGPHIFDHFLLKNLFSQSRLFNISPAVNPFLPNQWLKDNDLIILGSIVLEVIYCPGHSPGHIAFWNAAKRCLISGDILFESSIGRTDLLGGDEKKIKYSLVQKIFPLFNKDNRDVTIYKIVLIALHMNKILLSVIAAKFNLPESIVLTNNFRINMMRILMEFNSLFHKLNKSLSDNIKFTINPPCAGGLEYPNTGSKGAGVIDSNIQNSIYFFIEV</sequence>
<evidence type="ECO:0000256" key="1">
    <source>
        <dbReference type="ARBA" id="ARBA00001947"/>
    </source>
</evidence>
<keyword evidence="3" id="KW-0378">Hydrolase</keyword>
<dbReference type="GO" id="GO:0016787">
    <property type="term" value="F:hydrolase activity"/>
    <property type="evidence" value="ECO:0007669"/>
    <property type="project" value="UniProtKB-KW"/>
</dbReference>
<proteinExistence type="predicted"/>
<dbReference type="GO" id="GO:0031123">
    <property type="term" value="P:RNA 3'-end processing"/>
    <property type="evidence" value="ECO:0007669"/>
    <property type="project" value="UniProtKB-ARBA"/>
</dbReference>
<dbReference type="EnsemblMetazoa" id="GPPI046768-RA">
    <property type="protein sequence ID" value="GPPI046768-PA"/>
    <property type="gene ID" value="GPPI046768"/>
</dbReference>
<evidence type="ECO:0000256" key="4">
    <source>
        <dbReference type="ARBA" id="ARBA00022833"/>
    </source>
</evidence>
<reference evidence="6" key="2">
    <citation type="submission" date="2020-05" db="UniProtKB">
        <authorList>
            <consortium name="EnsemblMetazoa"/>
        </authorList>
    </citation>
    <scope>IDENTIFICATION</scope>
    <source>
        <strain evidence="6">IAEA</strain>
    </source>
</reference>
<organism evidence="6 7">
    <name type="scientific">Glossina palpalis gambiensis</name>
    <dbReference type="NCBI Taxonomy" id="67801"/>
    <lineage>
        <taxon>Eukaryota</taxon>
        <taxon>Metazoa</taxon>
        <taxon>Ecdysozoa</taxon>
        <taxon>Arthropoda</taxon>
        <taxon>Hexapoda</taxon>
        <taxon>Insecta</taxon>
        <taxon>Pterygota</taxon>
        <taxon>Neoptera</taxon>
        <taxon>Endopterygota</taxon>
        <taxon>Diptera</taxon>
        <taxon>Brachycera</taxon>
        <taxon>Muscomorpha</taxon>
        <taxon>Hippoboscoidea</taxon>
        <taxon>Glossinidae</taxon>
        <taxon>Glossina</taxon>
    </lineage>
</organism>
<dbReference type="GO" id="GO:0046872">
    <property type="term" value="F:metal ion binding"/>
    <property type="evidence" value="ECO:0007669"/>
    <property type="project" value="UniProtKB-KW"/>
</dbReference>
<keyword evidence="4" id="KW-0862">Zinc</keyword>
<evidence type="ECO:0000256" key="3">
    <source>
        <dbReference type="ARBA" id="ARBA00022801"/>
    </source>
</evidence>
<accession>A0A1B0C1S5</accession>
<dbReference type="Proteomes" id="UP000092460">
    <property type="component" value="Unassembled WGS sequence"/>
</dbReference>
<dbReference type="EMBL" id="JXJN01024149">
    <property type="status" value="NOT_ANNOTATED_CDS"/>
    <property type="molecule type" value="Genomic_DNA"/>
</dbReference>
<reference evidence="7" key="1">
    <citation type="submission" date="2015-01" db="EMBL/GenBank/DDBJ databases">
        <authorList>
            <person name="Aksoy S."/>
            <person name="Warren W."/>
            <person name="Wilson R.K."/>
        </authorList>
    </citation>
    <scope>NUCLEOTIDE SEQUENCE [LARGE SCALE GENOMIC DNA]</scope>
    <source>
        <strain evidence="7">IAEA</strain>
    </source>
</reference>
<evidence type="ECO:0000259" key="5">
    <source>
        <dbReference type="SMART" id="SM00849"/>
    </source>
</evidence>
<evidence type="ECO:0000313" key="6">
    <source>
        <dbReference type="EnsemblMetazoa" id="GPPI046768-PA"/>
    </source>
</evidence>